<name>D2VFH8_NAEGR</name>
<keyword evidence="8" id="KW-1185">Reference proteome</keyword>
<evidence type="ECO:0000259" key="6">
    <source>
        <dbReference type="PROSITE" id="PS51044"/>
    </source>
</evidence>
<dbReference type="Gene3D" id="3.30.40.10">
    <property type="entry name" value="Zinc/RING finger domain, C3HC4 (zinc finger)"/>
    <property type="match status" value="1"/>
</dbReference>
<dbReference type="InterPro" id="IPR013083">
    <property type="entry name" value="Znf_RING/FYVE/PHD"/>
</dbReference>
<dbReference type="GeneID" id="8848260"/>
<dbReference type="InterPro" id="IPR036361">
    <property type="entry name" value="SAP_dom_sf"/>
</dbReference>
<dbReference type="GO" id="GO:0000785">
    <property type="term" value="C:chromatin"/>
    <property type="evidence" value="ECO:0007669"/>
    <property type="project" value="TreeGrafter"/>
</dbReference>
<evidence type="ECO:0000256" key="2">
    <source>
        <dbReference type="ARBA" id="ARBA00022771"/>
    </source>
</evidence>
<dbReference type="InterPro" id="IPR004181">
    <property type="entry name" value="Znf_MIZ"/>
</dbReference>
<dbReference type="OrthoDB" id="10263264at2759"/>
<dbReference type="GO" id="GO:0061665">
    <property type="term" value="F:SUMO ligase activity"/>
    <property type="evidence" value="ECO:0007669"/>
    <property type="project" value="TreeGrafter"/>
</dbReference>
<organism evidence="8">
    <name type="scientific">Naegleria gruberi</name>
    <name type="common">Amoeba</name>
    <dbReference type="NCBI Taxonomy" id="5762"/>
    <lineage>
        <taxon>Eukaryota</taxon>
        <taxon>Discoba</taxon>
        <taxon>Heterolobosea</taxon>
        <taxon>Tetramitia</taxon>
        <taxon>Eutetramitia</taxon>
        <taxon>Vahlkampfiidae</taxon>
        <taxon>Naegleria</taxon>
    </lineage>
</organism>
<dbReference type="RefSeq" id="XP_002677110.1">
    <property type="nucleotide sequence ID" value="XM_002677064.1"/>
</dbReference>
<evidence type="ECO:0000256" key="1">
    <source>
        <dbReference type="ARBA" id="ARBA00022723"/>
    </source>
</evidence>
<dbReference type="Proteomes" id="UP000006671">
    <property type="component" value="Unassembled WGS sequence"/>
</dbReference>
<gene>
    <name evidence="7" type="primary">AM41</name>
    <name evidence="7" type="ORF">NAEGRDRAFT_79767</name>
</gene>
<dbReference type="VEuPathDB" id="AmoebaDB:NAEGRDRAFT_79767"/>
<dbReference type="eggNOG" id="KOG2169">
    <property type="taxonomic scope" value="Eukaryota"/>
</dbReference>
<feature type="compositionally biased region" description="Polar residues" evidence="5">
    <location>
        <begin position="539"/>
        <end position="552"/>
    </location>
</feature>
<dbReference type="KEGG" id="ngr:NAEGRDRAFT_79767"/>
<accession>D2VFH8</accession>
<sequence length="587" mass="65133">MPKEPSHSLVVSDAKLNELLNDTVFVGSDREAQKNRIKNGDFNYFKVDQLKAMIKFLRTECNRYDLSLQGKKANLVDKLKDAFFNSSPSGGSGSSGSGSSSGSSKQTAKRTSFTTISNAIKLQSATDEEQRLLREFNLDKTLKGRIDPHQQVEQYLYVKVFHQGLASFSFDLDLSEEEFQKLTSQNYQINIHYFTHDMVPRNWNNEHPIFFNGHKLDNPALNRKIAKGMKKEVLIVSTPFVIKGEYAKVGVNRVDIKAGPYSTMDGRLVVNFLKMQKSEELVQSIVSKSTVKHNLDLDNEKVLDILLENKIKYVPVTSTNESIITFDDTSSKTITPITEQEKKSIETLLKIVGTETPISKHDDMIDELEGCDEIVPLKDPLSLCRIELPAKGKFCVHKSCFDLVGYLDFGASSKTYNCPRCDKPLPFDQLIIDPLMQKILSSVSQDVDKVLVRHDGSFTVCDDAPKKKIATPAKPPIIADIIDDDDEDDVIPHSASPPFMISTPPPPNSILATNTASTPQTLYPPVSLADLSRFFSPSLTPTSNSRPSLTPSTPTLQKGTPTTTSNPSSNTNVNSYGLSVDDAIEID</sequence>
<feature type="region of interest" description="Disordered" evidence="5">
    <location>
        <begin position="487"/>
        <end position="517"/>
    </location>
</feature>
<feature type="region of interest" description="Disordered" evidence="5">
    <location>
        <begin position="87"/>
        <end position="108"/>
    </location>
</feature>
<evidence type="ECO:0000256" key="5">
    <source>
        <dbReference type="SAM" id="MobiDB-lite"/>
    </source>
</evidence>
<evidence type="ECO:0000256" key="4">
    <source>
        <dbReference type="PROSITE-ProRule" id="PRU00452"/>
    </source>
</evidence>
<proteinExistence type="predicted"/>
<feature type="region of interest" description="Disordered" evidence="5">
    <location>
        <begin position="539"/>
        <end position="587"/>
    </location>
</feature>
<dbReference type="PANTHER" id="PTHR10782:SF4">
    <property type="entry name" value="TONALLI, ISOFORM E"/>
    <property type="match status" value="1"/>
</dbReference>
<evidence type="ECO:0000256" key="3">
    <source>
        <dbReference type="ARBA" id="ARBA00022833"/>
    </source>
</evidence>
<evidence type="ECO:0000313" key="7">
    <source>
        <dbReference type="EMBL" id="EFC44366.1"/>
    </source>
</evidence>
<dbReference type="PROSITE" id="PS51044">
    <property type="entry name" value="ZF_SP_RING"/>
    <property type="match status" value="1"/>
</dbReference>
<keyword evidence="2 4" id="KW-0863">Zinc-finger</keyword>
<dbReference type="CDD" id="cd16650">
    <property type="entry name" value="SP-RING_PIAS-like"/>
    <property type="match status" value="1"/>
</dbReference>
<feature type="compositionally biased region" description="Low complexity" evidence="5">
    <location>
        <begin position="553"/>
        <end position="575"/>
    </location>
</feature>
<feature type="domain" description="SP-RING-type" evidence="6">
    <location>
        <begin position="362"/>
        <end position="445"/>
    </location>
</feature>
<keyword evidence="1" id="KW-0479">Metal-binding</keyword>
<dbReference type="AlphaFoldDB" id="D2VFH8"/>
<dbReference type="GO" id="GO:0016925">
    <property type="term" value="P:protein sumoylation"/>
    <property type="evidence" value="ECO:0007669"/>
    <property type="project" value="TreeGrafter"/>
</dbReference>
<dbReference type="InParanoid" id="D2VFH8"/>
<dbReference type="SUPFAM" id="SSF68906">
    <property type="entry name" value="SAP domain"/>
    <property type="match status" value="1"/>
</dbReference>
<dbReference type="PANTHER" id="PTHR10782">
    <property type="entry name" value="ZINC FINGER MIZ DOMAIN-CONTAINING PROTEIN"/>
    <property type="match status" value="1"/>
</dbReference>
<dbReference type="STRING" id="5762.D2VFH8"/>
<reference evidence="7 8" key="1">
    <citation type="journal article" date="2010" name="Cell">
        <title>The genome of Naegleria gruberi illuminates early eukaryotic versatility.</title>
        <authorList>
            <person name="Fritz-Laylin L.K."/>
            <person name="Prochnik S.E."/>
            <person name="Ginger M.L."/>
            <person name="Dacks J.B."/>
            <person name="Carpenter M.L."/>
            <person name="Field M.C."/>
            <person name="Kuo A."/>
            <person name="Paredez A."/>
            <person name="Chapman J."/>
            <person name="Pham J."/>
            <person name="Shu S."/>
            <person name="Neupane R."/>
            <person name="Cipriano M."/>
            <person name="Mancuso J."/>
            <person name="Tu H."/>
            <person name="Salamov A."/>
            <person name="Lindquist E."/>
            <person name="Shapiro H."/>
            <person name="Lucas S."/>
            <person name="Grigoriev I.V."/>
            <person name="Cande W.Z."/>
            <person name="Fulton C."/>
            <person name="Rokhsar D.S."/>
            <person name="Dawson S.C."/>
        </authorList>
    </citation>
    <scope>NUCLEOTIDE SEQUENCE [LARGE SCALE GENOMIC DNA]</scope>
    <source>
        <strain evidence="7 8">NEG-M</strain>
    </source>
</reference>
<dbReference type="EMBL" id="GG738868">
    <property type="protein sequence ID" value="EFC44366.1"/>
    <property type="molecule type" value="Genomic_DNA"/>
</dbReference>
<dbReference type="Pfam" id="PF02891">
    <property type="entry name" value="zf-MIZ"/>
    <property type="match status" value="1"/>
</dbReference>
<protein>
    <submittedName>
        <fullName evidence="7">Uncharacterized protein AM41</fullName>
    </submittedName>
</protein>
<dbReference type="GO" id="GO:0008270">
    <property type="term" value="F:zinc ion binding"/>
    <property type="evidence" value="ECO:0007669"/>
    <property type="project" value="UniProtKB-KW"/>
</dbReference>
<evidence type="ECO:0000313" key="8">
    <source>
        <dbReference type="Proteomes" id="UP000006671"/>
    </source>
</evidence>
<keyword evidence="3" id="KW-0862">Zinc</keyword>